<evidence type="ECO:0000313" key="3">
    <source>
        <dbReference type="Proteomes" id="UP000198728"/>
    </source>
</evidence>
<feature type="domain" description="HTH cro/C1-type" evidence="1">
    <location>
        <begin position="19"/>
        <end position="76"/>
    </location>
</feature>
<dbReference type="InterPro" id="IPR010982">
    <property type="entry name" value="Lambda_DNA-bd_dom_sf"/>
</dbReference>
<dbReference type="CDD" id="cd00093">
    <property type="entry name" value="HTH_XRE"/>
    <property type="match status" value="1"/>
</dbReference>
<dbReference type="OrthoDB" id="9809730at2"/>
<dbReference type="SUPFAM" id="SSF47413">
    <property type="entry name" value="lambda repressor-like DNA-binding domains"/>
    <property type="match status" value="1"/>
</dbReference>
<dbReference type="RefSeq" id="WP_093361395.1">
    <property type="nucleotide sequence ID" value="NZ_FOLG01000009.1"/>
</dbReference>
<dbReference type="EMBL" id="FOLG01000009">
    <property type="protein sequence ID" value="SFC76269.1"/>
    <property type="molecule type" value="Genomic_DNA"/>
</dbReference>
<accession>A0A1I1LT99</accession>
<organism evidence="2 3">
    <name type="scientific">Tropicimonas isoalkanivorans</name>
    <dbReference type="NCBI Taxonomy" id="441112"/>
    <lineage>
        <taxon>Bacteria</taxon>
        <taxon>Pseudomonadati</taxon>
        <taxon>Pseudomonadota</taxon>
        <taxon>Alphaproteobacteria</taxon>
        <taxon>Rhodobacterales</taxon>
        <taxon>Roseobacteraceae</taxon>
        <taxon>Tropicimonas</taxon>
    </lineage>
</organism>
<dbReference type="InterPro" id="IPR001387">
    <property type="entry name" value="Cro/C1-type_HTH"/>
</dbReference>
<dbReference type="PROSITE" id="PS50943">
    <property type="entry name" value="HTH_CROC1"/>
    <property type="match status" value="1"/>
</dbReference>
<dbReference type="Pfam" id="PF01381">
    <property type="entry name" value="HTH_3"/>
    <property type="match status" value="1"/>
</dbReference>
<protein>
    <submittedName>
        <fullName evidence="2">Transcriptional regulator, contains XRE-family HTH domain</fullName>
    </submittedName>
</protein>
<proteinExistence type="predicted"/>
<dbReference type="GO" id="GO:0003677">
    <property type="term" value="F:DNA binding"/>
    <property type="evidence" value="ECO:0007669"/>
    <property type="project" value="InterPro"/>
</dbReference>
<reference evidence="2 3" key="1">
    <citation type="submission" date="2016-10" db="EMBL/GenBank/DDBJ databases">
        <authorList>
            <person name="de Groot N.N."/>
        </authorList>
    </citation>
    <scope>NUCLEOTIDE SEQUENCE [LARGE SCALE GENOMIC DNA]</scope>
    <source>
        <strain evidence="2 3">DSM 19548</strain>
    </source>
</reference>
<gene>
    <name evidence="2" type="ORF">SAMN04488094_1096</name>
</gene>
<dbReference type="SMART" id="SM00530">
    <property type="entry name" value="HTH_XRE"/>
    <property type="match status" value="1"/>
</dbReference>
<dbReference type="STRING" id="441112.SAMN04488094_1096"/>
<dbReference type="Gene3D" id="1.10.260.40">
    <property type="entry name" value="lambda repressor-like DNA-binding domains"/>
    <property type="match status" value="1"/>
</dbReference>
<name>A0A1I1LT99_9RHOB</name>
<keyword evidence="3" id="KW-1185">Reference proteome</keyword>
<evidence type="ECO:0000313" key="2">
    <source>
        <dbReference type="EMBL" id="SFC76269.1"/>
    </source>
</evidence>
<sequence length="126" mass="13853">MTDGETDQNVRPTNLGQIIKKARTDLQMSQRDVEEATGKEISNAYLSQLESGKITKPSPHILYALSTVLAVPYETLMERAGYIVPSAQRPADVKHGRAATFAVDNLTADEEAALLDYLAYLRTKKG</sequence>
<dbReference type="Proteomes" id="UP000198728">
    <property type="component" value="Unassembled WGS sequence"/>
</dbReference>
<evidence type="ECO:0000259" key="1">
    <source>
        <dbReference type="PROSITE" id="PS50943"/>
    </source>
</evidence>
<dbReference type="AlphaFoldDB" id="A0A1I1LT99"/>